<keyword evidence="5 7" id="KW-0456">Lyase</keyword>
<evidence type="ECO:0000256" key="2">
    <source>
        <dbReference type="ARBA" id="ARBA00022692"/>
    </source>
</evidence>
<evidence type="ECO:0000256" key="5">
    <source>
        <dbReference type="ARBA" id="ARBA00023239"/>
    </source>
</evidence>
<keyword evidence="2 7" id="KW-0812">Transmembrane</keyword>
<dbReference type="EC" id="4.2.2.29" evidence="7"/>
<dbReference type="NCBIfam" id="TIGR00247">
    <property type="entry name" value="endolytic transglycosylase MltG"/>
    <property type="match status" value="1"/>
</dbReference>
<evidence type="ECO:0000256" key="4">
    <source>
        <dbReference type="ARBA" id="ARBA00023136"/>
    </source>
</evidence>
<keyword evidence="1 7" id="KW-1003">Cell membrane</keyword>
<dbReference type="InterPro" id="IPR003770">
    <property type="entry name" value="MLTG-like"/>
</dbReference>
<feature type="site" description="Important for catalytic activity" evidence="7">
    <location>
        <position position="237"/>
    </location>
</feature>
<evidence type="ECO:0000313" key="9">
    <source>
        <dbReference type="Proteomes" id="UP001240171"/>
    </source>
</evidence>
<dbReference type="HAMAP" id="MF_02065">
    <property type="entry name" value="MltG"/>
    <property type="match status" value="1"/>
</dbReference>
<dbReference type="PANTHER" id="PTHR30518:SF2">
    <property type="entry name" value="ENDOLYTIC MUREIN TRANSGLYCOSYLASE"/>
    <property type="match status" value="1"/>
</dbReference>
<accession>A0ABT9CFR8</accession>
<comment type="catalytic activity">
    <reaction evidence="7">
        <text>a peptidoglycan chain = a peptidoglycan chain with N-acetyl-1,6-anhydromuramyl-[peptide] at the reducing end + a peptidoglycan chain with N-acetylglucosamine at the non-reducing end.</text>
        <dbReference type="EC" id="4.2.2.29"/>
    </reaction>
</comment>
<dbReference type="Gene3D" id="3.30.1490.480">
    <property type="entry name" value="Endolytic murein transglycosylase"/>
    <property type="match status" value="2"/>
</dbReference>
<evidence type="ECO:0000313" key="8">
    <source>
        <dbReference type="EMBL" id="MDO7908120.1"/>
    </source>
</evidence>
<organism evidence="8 9">
    <name type="scientific">Paenibacillus lacisoli</name>
    <dbReference type="NCBI Taxonomy" id="3064525"/>
    <lineage>
        <taxon>Bacteria</taxon>
        <taxon>Bacillati</taxon>
        <taxon>Bacillota</taxon>
        <taxon>Bacilli</taxon>
        <taxon>Bacillales</taxon>
        <taxon>Paenibacillaceae</taxon>
        <taxon>Paenibacillus</taxon>
    </lineage>
</organism>
<sequence>MRSSSVRTKRTRIGTFLLILVIVIAAGGGAFVWNAMQPVSRQEQAVDFTIDKGMGTAAIADRLQEKGLIKNALVFKAYLKWKQAGGNFQAGTYAVQPGATFTEIINKLSAGDVVKPDMIKFTIPEGYTIVQIADKLQAEGIADKQTFLKLANDPASFHSPLLAGIPADAKLRYKLEGYLFPETYELPKGSTVQEIIQRMLDQLQKELDPIPDLQALLDQRELTMHQALTMASLVEREVVADKERPLVAGVINNRLQRGMKLEIDATVQYLLYKQKERLLYRDLEVESPYNTYKYKGLPPGPIANPSLESVKAVLDPEKSDYLFYVTKKDGSQEHLFAKTYQEHLKNIEKSKQMSK</sequence>
<dbReference type="Pfam" id="PF02618">
    <property type="entry name" value="YceG"/>
    <property type="match status" value="1"/>
</dbReference>
<comment type="subcellular location">
    <subcellularLocation>
        <location evidence="7">Cell membrane</location>
        <topology evidence="7">Single-pass membrane protein</topology>
    </subcellularLocation>
</comment>
<keyword evidence="4 7" id="KW-0472">Membrane</keyword>
<protein>
    <recommendedName>
        <fullName evidence="7">Endolytic murein transglycosylase</fullName>
        <ecNumber evidence="7">4.2.2.29</ecNumber>
    </recommendedName>
    <alternativeName>
        <fullName evidence="7">Peptidoglycan lytic transglycosylase</fullName>
    </alternativeName>
    <alternativeName>
        <fullName evidence="7">Peptidoglycan polymerization terminase</fullName>
    </alternativeName>
</protein>
<proteinExistence type="inferred from homology"/>
<dbReference type="RefSeq" id="WP_305025340.1">
    <property type="nucleotide sequence ID" value="NZ_JAUQTB010000012.1"/>
</dbReference>
<dbReference type="EMBL" id="JAUQTB010000012">
    <property type="protein sequence ID" value="MDO7908120.1"/>
    <property type="molecule type" value="Genomic_DNA"/>
</dbReference>
<comment type="similarity">
    <text evidence="7">Belongs to the transglycosylase MltG family.</text>
</comment>
<evidence type="ECO:0000256" key="3">
    <source>
        <dbReference type="ARBA" id="ARBA00022989"/>
    </source>
</evidence>
<dbReference type="Gene3D" id="3.30.160.60">
    <property type="entry name" value="Classic Zinc Finger"/>
    <property type="match status" value="1"/>
</dbReference>
<reference evidence="8 9" key="1">
    <citation type="submission" date="2023-07" db="EMBL/GenBank/DDBJ databases">
        <title>Paenibacillus sp. JX-17 nov. isolated from soil.</title>
        <authorList>
            <person name="Wan Y."/>
            <person name="Liu B."/>
        </authorList>
    </citation>
    <scope>NUCLEOTIDE SEQUENCE [LARGE SCALE GENOMIC DNA]</scope>
    <source>
        <strain evidence="8 9">JX-17</strain>
    </source>
</reference>
<dbReference type="PANTHER" id="PTHR30518">
    <property type="entry name" value="ENDOLYTIC MUREIN TRANSGLYCOSYLASE"/>
    <property type="match status" value="1"/>
</dbReference>
<gene>
    <name evidence="7 8" type="primary">mltG</name>
    <name evidence="8" type="ORF">Q5741_17060</name>
</gene>
<comment type="function">
    <text evidence="7">Functions as a peptidoglycan terminase that cleaves nascent peptidoglycan strands endolytically to terminate their elongation.</text>
</comment>
<dbReference type="CDD" id="cd08010">
    <property type="entry name" value="MltG_like"/>
    <property type="match status" value="1"/>
</dbReference>
<keyword evidence="3 7" id="KW-1133">Transmembrane helix</keyword>
<keyword evidence="9" id="KW-1185">Reference proteome</keyword>
<comment type="caution">
    <text evidence="8">The sequence shown here is derived from an EMBL/GenBank/DDBJ whole genome shotgun (WGS) entry which is preliminary data.</text>
</comment>
<dbReference type="Proteomes" id="UP001240171">
    <property type="component" value="Unassembled WGS sequence"/>
</dbReference>
<evidence type="ECO:0000256" key="7">
    <source>
        <dbReference type="HAMAP-Rule" id="MF_02065"/>
    </source>
</evidence>
<feature type="transmembrane region" description="Helical" evidence="7">
    <location>
        <begin position="12"/>
        <end position="33"/>
    </location>
</feature>
<evidence type="ECO:0000256" key="1">
    <source>
        <dbReference type="ARBA" id="ARBA00022475"/>
    </source>
</evidence>
<keyword evidence="6 7" id="KW-0961">Cell wall biogenesis/degradation</keyword>
<name>A0ABT9CFR8_9BACL</name>
<evidence type="ECO:0000256" key="6">
    <source>
        <dbReference type="ARBA" id="ARBA00023316"/>
    </source>
</evidence>